<dbReference type="SMART" id="SM00530">
    <property type="entry name" value="HTH_XRE"/>
    <property type="match status" value="1"/>
</dbReference>
<dbReference type="InterPro" id="IPR043917">
    <property type="entry name" value="DUF5753"/>
</dbReference>
<reference evidence="3 4" key="1">
    <citation type="submission" date="2020-01" db="EMBL/GenBank/DDBJ databases">
        <title>Insect and environment-associated Actinomycetes.</title>
        <authorList>
            <person name="Currrie C."/>
            <person name="Chevrette M."/>
            <person name="Carlson C."/>
            <person name="Stubbendieck R."/>
            <person name="Wendt-Pienkowski E."/>
        </authorList>
    </citation>
    <scope>NUCLEOTIDE SEQUENCE [LARGE SCALE GENOMIC DNA]</scope>
    <source>
        <strain evidence="3 4">SID8386</strain>
    </source>
</reference>
<dbReference type="PROSITE" id="PS50943">
    <property type="entry name" value="HTH_CROC1"/>
    <property type="match status" value="1"/>
</dbReference>
<organism evidence="3 4">
    <name type="scientific">Amycolatopsis rubida</name>
    <dbReference type="NCBI Taxonomy" id="112413"/>
    <lineage>
        <taxon>Bacteria</taxon>
        <taxon>Bacillati</taxon>
        <taxon>Actinomycetota</taxon>
        <taxon>Actinomycetes</taxon>
        <taxon>Pseudonocardiales</taxon>
        <taxon>Pseudonocardiaceae</taxon>
        <taxon>Amycolatopsis</taxon>
    </lineage>
</organism>
<sequence>MPELVTQGSRRLGAALKELRELAGLRIEEVAGHLDQNPGTVSRYENGRLKPKWPTVVMMTNHYGATDEQGKRIRELYDAAKSEPKPVRLPSGAPSAFRRLVYETTVAWRMRQVGGLYVHGLLQIESYTQALRETLHGPEASQVKQFGVRAKRQKRIEPADPKPLEYHAILDEIAMTRQVGGPSVLLEQLRHIADVAENWDNVTVQVVKKEAGDYGFGSGGMTLVDYDNGEPTWAYSESIMGAQLMEDSEGVQRFAEMFDRAARIASTPDESIKFIRQQIEVLENL</sequence>
<dbReference type="Gene3D" id="1.10.260.40">
    <property type="entry name" value="lambda repressor-like DNA-binding domains"/>
    <property type="match status" value="1"/>
</dbReference>
<dbReference type="Pfam" id="PF19054">
    <property type="entry name" value="DUF5753"/>
    <property type="match status" value="1"/>
</dbReference>
<evidence type="ECO:0000313" key="4">
    <source>
        <dbReference type="Proteomes" id="UP000470404"/>
    </source>
</evidence>
<dbReference type="InterPro" id="IPR010982">
    <property type="entry name" value="Lambda_DNA-bd_dom_sf"/>
</dbReference>
<evidence type="ECO:0000259" key="1">
    <source>
        <dbReference type="PROSITE" id="PS50943"/>
    </source>
</evidence>
<dbReference type="SUPFAM" id="SSF47413">
    <property type="entry name" value="lambda repressor-like DNA-binding domains"/>
    <property type="match status" value="1"/>
</dbReference>
<accession>A0ABX0C521</accession>
<dbReference type="EMBL" id="JAAGNC010000169">
    <property type="protein sequence ID" value="NEC60116.1"/>
    <property type="molecule type" value="Genomic_DNA"/>
</dbReference>
<gene>
    <name evidence="2" type="ORF">G3I59_07695</name>
    <name evidence="3" type="ORF">G3I59_32165</name>
</gene>
<dbReference type="Proteomes" id="UP000470404">
    <property type="component" value="Unassembled WGS sequence"/>
</dbReference>
<dbReference type="InterPro" id="IPR001387">
    <property type="entry name" value="Cro/C1-type_HTH"/>
</dbReference>
<evidence type="ECO:0000313" key="3">
    <source>
        <dbReference type="EMBL" id="NEC60116.1"/>
    </source>
</evidence>
<dbReference type="CDD" id="cd00093">
    <property type="entry name" value="HTH_XRE"/>
    <property type="match status" value="1"/>
</dbReference>
<dbReference type="Pfam" id="PF13560">
    <property type="entry name" value="HTH_31"/>
    <property type="match status" value="1"/>
</dbReference>
<proteinExistence type="predicted"/>
<keyword evidence="4" id="KW-1185">Reference proteome</keyword>
<dbReference type="RefSeq" id="WP_157904937.1">
    <property type="nucleotide sequence ID" value="NZ_JAAGNC010000056.1"/>
</dbReference>
<evidence type="ECO:0000313" key="2">
    <source>
        <dbReference type="EMBL" id="NEC55483.1"/>
    </source>
</evidence>
<feature type="domain" description="HTH cro/C1-type" evidence="1">
    <location>
        <begin position="16"/>
        <end position="69"/>
    </location>
</feature>
<comment type="caution">
    <text evidence="3">The sequence shown here is derived from an EMBL/GenBank/DDBJ whole genome shotgun (WGS) entry which is preliminary data.</text>
</comment>
<name>A0ABX0C521_9PSEU</name>
<dbReference type="EMBL" id="JAAGNC010000056">
    <property type="protein sequence ID" value="NEC55483.1"/>
    <property type="molecule type" value="Genomic_DNA"/>
</dbReference>
<protein>
    <submittedName>
        <fullName evidence="3">Helix-turn-helix domain-containing protein</fullName>
    </submittedName>
</protein>